<evidence type="ECO:0000313" key="3">
    <source>
        <dbReference type="Proteomes" id="UP001285441"/>
    </source>
</evidence>
<comment type="caution">
    <text evidence="2">The sequence shown here is derived from an EMBL/GenBank/DDBJ whole genome shotgun (WGS) entry which is preliminary data.</text>
</comment>
<keyword evidence="1" id="KW-0732">Signal</keyword>
<reference evidence="2" key="2">
    <citation type="submission" date="2023-06" db="EMBL/GenBank/DDBJ databases">
        <authorList>
            <consortium name="Lawrence Berkeley National Laboratory"/>
            <person name="Haridas S."/>
            <person name="Hensen N."/>
            <person name="Bonometti L."/>
            <person name="Westerberg I."/>
            <person name="Brannstrom I.O."/>
            <person name="Guillou S."/>
            <person name="Cros-Aarteil S."/>
            <person name="Calhoun S."/>
            <person name="Kuo A."/>
            <person name="Mondo S."/>
            <person name="Pangilinan J."/>
            <person name="Riley R."/>
            <person name="LaButti K."/>
            <person name="Andreopoulos B."/>
            <person name="Lipzen A."/>
            <person name="Chen C."/>
            <person name="Yanf M."/>
            <person name="Daum C."/>
            <person name="Ng V."/>
            <person name="Clum A."/>
            <person name="Steindorff A."/>
            <person name="Ohm R."/>
            <person name="Martin F."/>
            <person name="Silar P."/>
            <person name="Natvig D."/>
            <person name="Lalanne C."/>
            <person name="Gautier V."/>
            <person name="Ament-velasquez S.L."/>
            <person name="Kruys A."/>
            <person name="Hutchinson M.I."/>
            <person name="Powell A.J."/>
            <person name="Barry K."/>
            <person name="Miller A.N."/>
            <person name="Grigoriev I.V."/>
            <person name="Debuchy R."/>
            <person name="Gladieux P."/>
            <person name="Thoren M.H."/>
            <person name="Johannesson H."/>
        </authorList>
    </citation>
    <scope>NUCLEOTIDE SEQUENCE</scope>
    <source>
        <strain evidence="2">CBS 232.78</strain>
    </source>
</reference>
<proteinExistence type="predicted"/>
<feature type="chain" id="PRO_5041927345" evidence="1">
    <location>
        <begin position="24"/>
        <end position="249"/>
    </location>
</feature>
<dbReference type="EMBL" id="JAULSW010000001">
    <property type="protein sequence ID" value="KAK3395235.1"/>
    <property type="molecule type" value="Genomic_DNA"/>
</dbReference>
<feature type="signal peptide" evidence="1">
    <location>
        <begin position="1"/>
        <end position="23"/>
    </location>
</feature>
<keyword evidence="3" id="KW-1185">Reference proteome</keyword>
<name>A0AAE0P8Y1_9PEZI</name>
<evidence type="ECO:0000313" key="2">
    <source>
        <dbReference type="EMBL" id="KAK3395235.1"/>
    </source>
</evidence>
<dbReference type="Proteomes" id="UP001285441">
    <property type="component" value="Unassembled WGS sequence"/>
</dbReference>
<organism evidence="2 3">
    <name type="scientific">Podospora didyma</name>
    <dbReference type="NCBI Taxonomy" id="330526"/>
    <lineage>
        <taxon>Eukaryota</taxon>
        <taxon>Fungi</taxon>
        <taxon>Dikarya</taxon>
        <taxon>Ascomycota</taxon>
        <taxon>Pezizomycotina</taxon>
        <taxon>Sordariomycetes</taxon>
        <taxon>Sordariomycetidae</taxon>
        <taxon>Sordariales</taxon>
        <taxon>Podosporaceae</taxon>
        <taxon>Podospora</taxon>
    </lineage>
</organism>
<gene>
    <name evidence="2" type="ORF">B0H63DRAFT_65591</name>
</gene>
<dbReference type="AlphaFoldDB" id="A0AAE0P8Y1"/>
<reference evidence="2" key="1">
    <citation type="journal article" date="2023" name="Mol. Phylogenet. Evol.">
        <title>Genome-scale phylogeny and comparative genomics of the fungal order Sordariales.</title>
        <authorList>
            <person name="Hensen N."/>
            <person name="Bonometti L."/>
            <person name="Westerberg I."/>
            <person name="Brannstrom I.O."/>
            <person name="Guillou S."/>
            <person name="Cros-Aarteil S."/>
            <person name="Calhoun S."/>
            <person name="Haridas S."/>
            <person name="Kuo A."/>
            <person name="Mondo S."/>
            <person name="Pangilinan J."/>
            <person name="Riley R."/>
            <person name="LaButti K."/>
            <person name="Andreopoulos B."/>
            <person name="Lipzen A."/>
            <person name="Chen C."/>
            <person name="Yan M."/>
            <person name="Daum C."/>
            <person name="Ng V."/>
            <person name="Clum A."/>
            <person name="Steindorff A."/>
            <person name="Ohm R.A."/>
            <person name="Martin F."/>
            <person name="Silar P."/>
            <person name="Natvig D.O."/>
            <person name="Lalanne C."/>
            <person name="Gautier V."/>
            <person name="Ament-Velasquez S.L."/>
            <person name="Kruys A."/>
            <person name="Hutchinson M.I."/>
            <person name="Powell A.J."/>
            <person name="Barry K."/>
            <person name="Miller A.N."/>
            <person name="Grigoriev I.V."/>
            <person name="Debuchy R."/>
            <person name="Gladieux P."/>
            <person name="Hiltunen Thoren M."/>
            <person name="Johannesson H."/>
        </authorList>
    </citation>
    <scope>NUCLEOTIDE SEQUENCE</scope>
    <source>
        <strain evidence="2">CBS 232.78</strain>
    </source>
</reference>
<protein>
    <submittedName>
        <fullName evidence="2">Uncharacterized protein</fullName>
    </submittedName>
</protein>
<accession>A0AAE0P8Y1</accession>
<sequence>MDIFGTVVMAGTIVLNFLSACRGFGPDARRLEVNFAWDLAAITAIQDYFKKREEQGEDIGLPQDQRRLLQDTANYLDELVDDVHGSLRKLQTKGLAINVINHAMWIKRKGAISDMQKGLNEWTKRFDVRVLALPPELRAVIPTTTPGREGADASPPAVVRSHQRIKQFRECDATQRQQLAATILLADSADLERHVKLREKEIATLPLPYGGENLVFAARRLPDGVGPGHARYEGLLRDMGELAAQLNQL</sequence>
<evidence type="ECO:0000256" key="1">
    <source>
        <dbReference type="SAM" id="SignalP"/>
    </source>
</evidence>